<dbReference type="InterPro" id="IPR017850">
    <property type="entry name" value="Alkaline_phosphatase_core_sf"/>
</dbReference>
<evidence type="ECO:0000313" key="2">
    <source>
        <dbReference type="EMBL" id="NYZ18314.1"/>
    </source>
</evidence>
<gene>
    <name evidence="2" type="ORF">HND93_01210</name>
</gene>
<dbReference type="PROSITE" id="PS51318">
    <property type="entry name" value="TAT"/>
    <property type="match status" value="1"/>
</dbReference>
<dbReference type="Proteomes" id="UP000584642">
    <property type="component" value="Unassembled WGS sequence"/>
</dbReference>
<dbReference type="InterPro" id="IPR000917">
    <property type="entry name" value="Sulfatase_N"/>
</dbReference>
<dbReference type="CDD" id="cd16035">
    <property type="entry name" value="sulfatase_like"/>
    <property type="match status" value="1"/>
</dbReference>
<dbReference type="PANTHER" id="PTHR46615:SF1">
    <property type="entry name" value="ARYLSULFATASE K"/>
    <property type="match status" value="1"/>
</dbReference>
<proteinExistence type="predicted"/>
<evidence type="ECO:0000259" key="1">
    <source>
        <dbReference type="Pfam" id="PF00884"/>
    </source>
</evidence>
<keyword evidence="3" id="KW-1185">Reference proteome</keyword>
<feature type="domain" description="Sulfatase N-terminal" evidence="1">
    <location>
        <begin position="74"/>
        <end position="429"/>
    </location>
</feature>
<sequence length="611" mass="66919">MIHSADTDDSSRRATDTVADTLGAALTEAPALSRRGLLGLGIGAAAASATMGRGAMAQGAPAPVKAAPAARKLNVLFVFSDQERYRKTWPTGLSMPGQERMMRSGTTFHSHYCPATMCTSSRSVVMTGLTTPNNGMFENCDVPWIKGLRPGVSTIGHMLRKAGYYTAYKGKWHLTKAFDSQDPDRLFTTEMDKLGFSDYHGPGDIIGHTLGGYQFDHLISGSAVTWLRRNGRPLSDSGKPWCLFVSLVNPHDIMYYNADAPGEQQQDTGALMMHAARAPNHPIYKATWDEPVPANLTEPLDAPGRPKAHGEFMKAWGYVLGNIPPDQDRWRRFIDYYINCTRSVDAQLARILTELEDLGLADDTIIIYTTDHGEAAGAHGMRGKGPFAYEEVTHLPFYMVHPDVKGGQDCKALTSHIDVVPTLLSMAGVPAGRMAELAGAELPGKDLSGVMTNPSAAGVHAARDSILFTYSGLALNDATIIERNAKAKAAGKNVFFELAKQRYLPDLKKRGSLRTVFDGRYKFSRYFAPIEHNTPETIDQLYKFNDVELFDLEKDPTEMVNLSKDKSVNAELTMAMNAKLNTIIAAEIGVDDGRELPNIPTVDWAIDRVDM</sequence>
<accession>A0ABX2T1X5</accession>
<evidence type="ECO:0000313" key="3">
    <source>
        <dbReference type="Proteomes" id="UP000584642"/>
    </source>
</evidence>
<dbReference type="Gene3D" id="3.40.720.10">
    <property type="entry name" value="Alkaline Phosphatase, subunit A"/>
    <property type="match status" value="1"/>
</dbReference>
<dbReference type="PANTHER" id="PTHR46615">
    <property type="entry name" value="ARYLSULFATASE K"/>
    <property type="match status" value="1"/>
</dbReference>
<name>A0ABX2T1X5_9PROT</name>
<dbReference type="Pfam" id="PF00884">
    <property type="entry name" value="Sulfatase"/>
    <property type="match status" value="1"/>
</dbReference>
<reference evidence="2 3" key="1">
    <citation type="submission" date="2020-05" db="EMBL/GenBank/DDBJ databases">
        <title>Azospirillum oleiclasticum sp. nov, a nitrogen-fixing and heavy crude oil-emulsifying bacterium isolated from the crude oil of Yumen Oilfield.</title>
        <authorList>
            <person name="Wu D."/>
            <person name="Cai M."/>
            <person name="Zhang X."/>
        </authorList>
    </citation>
    <scope>NUCLEOTIDE SEQUENCE [LARGE SCALE GENOMIC DNA]</scope>
    <source>
        <strain evidence="2 3">ROY-1-1-2</strain>
    </source>
</reference>
<organism evidence="2 3">
    <name type="scientific">Azospirillum oleiclasticum</name>
    <dbReference type="NCBI Taxonomy" id="2735135"/>
    <lineage>
        <taxon>Bacteria</taxon>
        <taxon>Pseudomonadati</taxon>
        <taxon>Pseudomonadota</taxon>
        <taxon>Alphaproteobacteria</taxon>
        <taxon>Rhodospirillales</taxon>
        <taxon>Azospirillaceae</taxon>
        <taxon>Azospirillum</taxon>
    </lineage>
</organism>
<protein>
    <submittedName>
        <fullName evidence="2">Sulfatase-like hydrolase/transferase</fullName>
    </submittedName>
</protein>
<dbReference type="InterPro" id="IPR051849">
    <property type="entry name" value="GAG-degrading_sulfatase"/>
</dbReference>
<dbReference type="RefSeq" id="WP_211109634.1">
    <property type="nucleotide sequence ID" value="NZ_JABFDB010000001.1"/>
</dbReference>
<dbReference type="InterPro" id="IPR006311">
    <property type="entry name" value="TAT_signal"/>
</dbReference>
<comment type="caution">
    <text evidence="2">The sequence shown here is derived from an EMBL/GenBank/DDBJ whole genome shotgun (WGS) entry which is preliminary data.</text>
</comment>
<dbReference type="SUPFAM" id="SSF53649">
    <property type="entry name" value="Alkaline phosphatase-like"/>
    <property type="match status" value="1"/>
</dbReference>
<dbReference type="EMBL" id="JABFDB010000001">
    <property type="protein sequence ID" value="NYZ18314.1"/>
    <property type="molecule type" value="Genomic_DNA"/>
</dbReference>